<dbReference type="GO" id="GO:0033063">
    <property type="term" value="C:Rad51B-Rad51C-Rad51D-XRCC2 complex"/>
    <property type="evidence" value="ECO:0007669"/>
    <property type="project" value="InterPro"/>
</dbReference>
<feature type="region of interest" description="Disordered" evidence="1">
    <location>
        <begin position="49"/>
        <end position="78"/>
    </location>
</feature>
<evidence type="ECO:0000256" key="1">
    <source>
        <dbReference type="SAM" id="MobiDB-lite"/>
    </source>
</evidence>
<feature type="compositionally biased region" description="Basic and acidic residues" evidence="1">
    <location>
        <begin position="64"/>
        <end position="76"/>
    </location>
</feature>
<keyword evidence="3" id="KW-1185">Reference proteome</keyword>
<organism evidence="2 3">
    <name type="scientific">Massarina eburnea CBS 473.64</name>
    <dbReference type="NCBI Taxonomy" id="1395130"/>
    <lineage>
        <taxon>Eukaryota</taxon>
        <taxon>Fungi</taxon>
        <taxon>Dikarya</taxon>
        <taxon>Ascomycota</taxon>
        <taxon>Pezizomycotina</taxon>
        <taxon>Dothideomycetes</taxon>
        <taxon>Pleosporomycetidae</taxon>
        <taxon>Pleosporales</taxon>
        <taxon>Massarineae</taxon>
        <taxon>Massarinaceae</taxon>
        <taxon>Massarina</taxon>
    </lineage>
</organism>
<evidence type="ECO:0008006" key="4">
    <source>
        <dbReference type="Google" id="ProtNLM"/>
    </source>
</evidence>
<proteinExistence type="predicted"/>
<dbReference type="GO" id="GO:0005657">
    <property type="term" value="C:replication fork"/>
    <property type="evidence" value="ECO:0007669"/>
    <property type="project" value="InterPro"/>
</dbReference>
<dbReference type="GO" id="GO:0000724">
    <property type="term" value="P:double-strand break repair via homologous recombination"/>
    <property type="evidence" value="ECO:0007669"/>
    <property type="project" value="InterPro"/>
</dbReference>
<dbReference type="OrthoDB" id="420422at2759"/>
<evidence type="ECO:0000313" key="2">
    <source>
        <dbReference type="EMBL" id="KAF2635738.1"/>
    </source>
</evidence>
<reference evidence="2" key="1">
    <citation type="journal article" date="2020" name="Stud. Mycol.">
        <title>101 Dothideomycetes genomes: a test case for predicting lifestyles and emergence of pathogens.</title>
        <authorList>
            <person name="Haridas S."/>
            <person name="Albert R."/>
            <person name="Binder M."/>
            <person name="Bloem J."/>
            <person name="Labutti K."/>
            <person name="Salamov A."/>
            <person name="Andreopoulos B."/>
            <person name="Baker S."/>
            <person name="Barry K."/>
            <person name="Bills G."/>
            <person name="Bluhm B."/>
            <person name="Cannon C."/>
            <person name="Castanera R."/>
            <person name="Culley D."/>
            <person name="Daum C."/>
            <person name="Ezra D."/>
            <person name="Gonzalez J."/>
            <person name="Henrissat B."/>
            <person name="Kuo A."/>
            <person name="Liang C."/>
            <person name="Lipzen A."/>
            <person name="Lutzoni F."/>
            <person name="Magnuson J."/>
            <person name="Mondo S."/>
            <person name="Nolan M."/>
            <person name="Ohm R."/>
            <person name="Pangilinan J."/>
            <person name="Park H.-J."/>
            <person name="Ramirez L."/>
            <person name="Alfaro M."/>
            <person name="Sun H."/>
            <person name="Tritt A."/>
            <person name="Yoshinaga Y."/>
            <person name="Zwiers L.-H."/>
            <person name="Turgeon B."/>
            <person name="Goodwin S."/>
            <person name="Spatafora J."/>
            <person name="Crous P."/>
            <person name="Grigoriev I."/>
        </authorList>
    </citation>
    <scope>NUCLEOTIDE SEQUENCE</scope>
    <source>
        <strain evidence="2">CBS 473.64</strain>
    </source>
</reference>
<name>A0A6A6RNJ3_9PLEO</name>
<protein>
    <recommendedName>
        <fullName evidence="4">DNA recombination and repair protein Rad51-like C-terminal domain-containing protein</fullName>
    </recommendedName>
</protein>
<evidence type="ECO:0000313" key="3">
    <source>
        <dbReference type="Proteomes" id="UP000799753"/>
    </source>
</evidence>
<feature type="compositionally biased region" description="Pro residues" evidence="1">
    <location>
        <begin position="53"/>
        <end position="63"/>
    </location>
</feature>
<gene>
    <name evidence="2" type="ORF">P280DRAFT_534726</name>
</gene>
<dbReference type="AlphaFoldDB" id="A0A6A6RNJ3"/>
<dbReference type="PANTHER" id="PTHR46644:SF2">
    <property type="entry name" value="DNA REPAIR PROTEIN XRCC2"/>
    <property type="match status" value="1"/>
</dbReference>
<dbReference type="EMBL" id="MU006804">
    <property type="protein sequence ID" value="KAF2635738.1"/>
    <property type="molecule type" value="Genomic_DNA"/>
</dbReference>
<dbReference type="GO" id="GO:0000400">
    <property type="term" value="F:four-way junction DNA binding"/>
    <property type="evidence" value="ECO:0007669"/>
    <property type="project" value="TreeGrafter"/>
</dbReference>
<dbReference type="GO" id="GO:0042148">
    <property type="term" value="P:DNA strand invasion"/>
    <property type="evidence" value="ECO:0007669"/>
    <property type="project" value="TreeGrafter"/>
</dbReference>
<dbReference type="Gene3D" id="3.40.50.300">
    <property type="entry name" value="P-loop containing nucleotide triphosphate hydrolases"/>
    <property type="match status" value="1"/>
</dbReference>
<dbReference type="Proteomes" id="UP000799753">
    <property type="component" value="Unassembled WGS sequence"/>
</dbReference>
<dbReference type="InterPro" id="IPR027417">
    <property type="entry name" value="P-loop_NTPase"/>
</dbReference>
<dbReference type="InterPro" id="IPR030547">
    <property type="entry name" value="XRCC2"/>
</dbReference>
<sequence length="387" mass="41972">MDGPRKLGERLLGEIEGEGLVELLSSLHDLSLPRPQNTRSVFGIHELDALLPQPAPPPPIPHPTEPEPEKNEHDPEPWILDPILPRTHAPTTTTIPPKPPRTILELISPPYTHHPSPSGKSSLIYLIITLATLPPTLLNIPLNGKNAAIILLDPLSHFNAPRLAEIMLHHLTTVLTTAGQDIRSPPTKNAVQSCIHNALLHVHVFRPTTWSALLHTLQTLPTYLFDGQRHVSMGRCVGGVVVEHVDALALTSPITTTSLQTTNPLTTHLTSLLTSLPTSPIIITSYSTSPTTTTTTSFRPTLPTSSPHSPQINVTRLAIRSVRVLPFAPCLSVDEAEADRAQRWDVVGRRRFEVWRVGAGGVGTEGFVFRVGRGVVVEKGEGEGVGG</sequence>
<dbReference type="PANTHER" id="PTHR46644">
    <property type="entry name" value="DNA REPAIR PROTEIN XRCC2"/>
    <property type="match status" value="1"/>
</dbReference>
<accession>A0A6A6RNJ3</accession>
<dbReference type="GO" id="GO:0005815">
    <property type="term" value="C:microtubule organizing center"/>
    <property type="evidence" value="ECO:0007669"/>
    <property type="project" value="TreeGrafter"/>
</dbReference>